<dbReference type="GO" id="GO:0006355">
    <property type="term" value="P:regulation of DNA-templated transcription"/>
    <property type="evidence" value="ECO:0007669"/>
    <property type="project" value="InterPro"/>
</dbReference>
<evidence type="ECO:0000313" key="6">
    <source>
        <dbReference type="EMBL" id="AMY08508.1"/>
    </source>
</evidence>
<proteinExistence type="inferred from homology"/>
<dbReference type="STRING" id="1855912.LuPra_01709"/>
<dbReference type="InterPro" id="IPR011659">
    <property type="entry name" value="WD40"/>
</dbReference>
<dbReference type="Pfam" id="PF00486">
    <property type="entry name" value="Trans_reg_C"/>
    <property type="match status" value="1"/>
</dbReference>
<evidence type="ECO:0000313" key="7">
    <source>
        <dbReference type="Proteomes" id="UP000076079"/>
    </source>
</evidence>
<reference evidence="7" key="2">
    <citation type="submission" date="2016-04" db="EMBL/GenBank/DDBJ databases">
        <title>First Complete Genome Sequence of a Subdivision 6 Acidobacterium.</title>
        <authorList>
            <person name="Huang S."/>
            <person name="Vieira S."/>
            <person name="Bunk B."/>
            <person name="Riedel T."/>
            <person name="Sproeer C."/>
            <person name="Overmann J."/>
        </authorList>
    </citation>
    <scope>NUCLEOTIDE SEQUENCE [LARGE SCALE GENOMIC DNA]</scope>
    <source>
        <strain evidence="7">DSM 100886 HEG_-6_39</strain>
    </source>
</reference>
<dbReference type="InterPro" id="IPR001867">
    <property type="entry name" value="OmpR/PhoB-type_DNA-bd"/>
</dbReference>
<accession>A0A143PKA1</accession>
<dbReference type="InterPro" id="IPR016032">
    <property type="entry name" value="Sig_transdc_resp-reg_C-effctor"/>
</dbReference>
<dbReference type="SUPFAM" id="SSF50969">
    <property type="entry name" value="YVTN repeat-like/Quinoprotein amine dehydrogenase"/>
    <property type="match status" value="1"/>
</dbReference>
<organism evidence="6 7">
    <name type="scientific">Luteitalea pratensis</name>
    <dbReference type="NCBI Taxonomy" id="1855912"/>
    <lineage>
        <taxon>Bacteria</taxon>
        <taxon>Pseudomonadati</taxon>
        <taxon>Acidobacteriota</taxon>
        <taxon>Vicinamibacteria</taxon>
        <taxon>Vicinamibacterales</taxon>
        <taxon>Vicinamibacteraceae</taxon>
        <taxon>Luteitalea</taxon>
    </lineage>
</organism>
<comment type="similarity">
    <text evidence="1">Belongs to the TolB family.</text>
</comment>
<dbReference type="KEGG" id="abac:LuPra_01709"/>
<name>A0A143PKA1_LUTPR</name>
<keyword evidence="4" id="KW-1133">Transmembrane helix</keyword>
<dbReference type="Gene3D" id="2.120.10.30">
    <property type="entry name" value="TolB, C-terminal domain"/>
    <property type="match status" value="3"/>
</dbReference>
<keyword evidence="2 3" id="KW-0238">DNA-binding</keyword>
<dbReference type="InterPro" id="IPR011044">
    <property type="entry name" value="Quino_amine_DH_bsu"/>
</dbReference>
<evidence type="ECO:0000256" key="2">
    <source>
        <dbReference type="ARBA" id="ARBA00023125"/>
    </source>
</evidence>
<keyword evidence="4" id="KW-0812">Transmembrane</keyword>
<dbReference type="GO" id="GO:0000160">
    <property type="term" value="P:phosphorelay signal transduction system"/>
    <property type="evidence" value="ECO:0007669"/>
    <property type="project" value="InterPro"/>
</dbReference>
<reference evidence="6 7" key="1">
    <citation type="journal article" date="2016" name="Genome Announc.">
        <title>First Complete Genome Sequence of a Subdivision 6 Acidobacterium Strain.</title>
        <authorList>
            <person name="Huang S."/>
            <person name="Vieira S."/>
            <person name="Bunk B."/>
            <person name="Riedel T."/>
            <person name="Sproer C."/>
            <person name="Overmann J."/>
        </authorList>
    </citation>
    <scope>NUCLEOTIDE SEQUENCE [LARGE SCALE GENOMIC DNA]</scope>
    <source>
        <strain evidence="7">DSM 100886 HEG_-6_39</strain>
    </source>
</reference>
<dbReference type="CDD" id="cd00383">
    <property type="entry name" value="trans_reg_C"/>
    <property type="match status" value="1"/>
</dbReference>
<gene>
    <name evidence="6" type="ORF">LuPra_01709</name>
</gene>
<dbReference type="AlphaFoldDB" id="A0A143PKA1"/>
<dbReference type="PANTHER" id="PTHR36842">
    <property type="entry name" value="PROTEIN TOLB HOMOLOG"/>
    <property type="match status" value="1"/>
</dbReference>
<dbReference type="InterPro" id="IPR011042">
    <property type="entry name" value="6-blade_b-propeller_TolB-like"/>
</dbReference>
<feature type="domain" description="OmpR/PhoB-type" evidence="5">
    <location>
        <begin position="7"/>
        <end position="107"/>
    </location>
</feature>
<dbReference type="PANTHER" id="PTHR36842:SF1">
    <property type="entry name" value="PROTEIN TOLB"/>
    <property type="match status" value="1"/>
</dbReference>
<evidence type="ECO:0000256" key="1">
    <source>
        <dbReference type="ARBA" id="ARBA00009820"/>
    </source>
</evidence>
<dbReference type="SMART" id="SM00862">
    <property type="entry name" value="Trans_reg_C"/>
    <property type="match status" value="1"/>
</dbReference>
<evidence type="ECO:0000256" key="4">
    <source>
        <dbReference type="SAM" id="Phobius"/>
    </source>
</evidence>
<dbReference type="SUPFAM" id="SSF46894">
    <property type="entry name" value="C-terminal effector domain of the bipartite response regulators"/>
    <property type="match status" value="1"/>
</dbReference>
<feature type="DNA-binding region" description="OmpR/PhoB-type" evidence="3">
    <location>
        <begin position="7"/>
        <end position="107"/>
    </location>
</feature>
<evidence type="ECO:0000256" key="3">
    <source>
        <dbReference type="PROSITE-ProRule" id="PRU01091"/>
    </source>
</evidence>
<keyword evidence="7" id="KW-1185">Reference proteome</keyword>
<dbReference type="InterPro" id="IPR036388">
    <property type="entry name" value="WH-like_DNA-bd_sf"/>
</dbReference>
<dbReference type="GO" id="GO:0003677">
    <property type="term" value="F:DNA binding"/>
    <property type="evidence" value="ECO:0007669"/>
    <property type="project" value="UniProtKB-UniRule"/>
</dbReference>
<protein>
    <submittedName>
        <fullName evidence="6">Translocation protein TolB</fullName>
    </submittedName>
</protein>
<dbReference type="Gene3D" id="1.10.10.10">
    <property type="entry name" value="Winged helix-like DNA-binding domain superfamily/Winged helix DNA-binding domain"/>
    <property type="match status" value="1"/>
</dbReference>
<dbReference type="RefSeq" id="WP_162271332.1">
    <property type="nucleotide sequence ID" value="NZ_CP015136.1"/>
</dbReference>
<dbReference type="SUPFAM" id="SSF82171">
    <property type="entry name" value="DPP6 N-terminal domain-like"/>
    <property type="match status" value="1"/>
</dbReference>
<dbReference type="PROSITE" id="PS51755">
    <property type="entry name" value="OMPR_PHOB"/>
    <property type="match status" value="1"/>
</dbReference>
<sequence length="771" mass="82712">MQTPAAARAIGFGPFRVDPRTRELRKGGSRIRVPEQSVRILLSLLDRAGDVVTRDELAAMLWPSDTLVDIEHGLNSAVRRLRDALADSAERPLYIETVPRVGYRFVGTVAVPQALPDLTAVEDDDAEPRLTTGTQAESTVARVMSSAPQRRWLVATAMVLLATMVTIAAWRGKRTEGAAATARPLPVPLTFEGGLQTDPNVSPDGQWIAYASNSGGNFDIWIRRLSGGDPVQVTQDAASDSQPDWSPDGSRLVFRSERAGGGVFVVPATGGASRRISPRGFRPRWSPDGRHVVFAEHVLTGLNLNLQVIAADGGAPRHWPGRSLGAFGWQPRSSSVLMFASLFGPFEPTLESWTVGAASTTRWVVADKVVGAFRAERLVVVAGEELIPSSDLSSLYFIGASRGTRALWRIDIDATARRVVSGPHRLTTLPEANNANLSPDGRRVVFDGSARNAQILSYALSNEKLASDPVPLTSDVVHAEMPTLSRDGRAFAFVLTRPGSPDRSELVGRWPGESRDRTIRVINEPGEVLALPRWNSNGTKLVYGFVSNATEPSAQQQLRIFEASTGEDTPLTSAHAVVTMEFPSGWTPDGRHILVASSMYAVGKSAIALLPIDAAPAAEHSRRPITSAADASLSAAVMSPDARWVAFRVRDFEGQAAPRIAIVSARGGDRAAWTFVTGGIEPADKPCWSDDGATLYFTSGGSGAMNVWGVRFDAVRGVPVGEPFKVTAFDGPGTHILSDIRVMELGAGGGRLMFPVVRPKGGLWMLELGAH</sequence>
<dbReference type="Pfam" id="PF07676">
    <property type="entry name" value="PD40"/>
    <property type="match status" value="5"/>
</dbReference>
<evidence type="ECO:0000259" key="5">
    <source>
        <dbReference type="PROSITE" id="PS51755"/>
    </source>
</evidence>
<dbReference type="EMBL" id="CP015136">
    <property type="protein sequence ID" value="AMY08508.1"/>
    <property type="molecule type" value="Genomic_DNA"/>
</dbReference>
<feature type="transmembrane region" description="Helical" evidence="4">
    <location>
        <begin position="152"/>
        <end position="170"/>
    </location>
</feature>
<dbReference type="Proteomes" id="UP000076079">
    <property type="component" value="Chromosome"/>
</dbReference>
<keyword evidence="4" id="KW-0472">Membrane</keyword>